<comment type="caution">
    <text evidence="2">The sequence shown here is derived from an EMBL/GenBank/DDBJ whole genome shotgun (WGS) entry which is preliminary data.</text>
</comment>
<proteinExistence type="predicted"/>
<evidence type="ECO:0000313" key="2">
    <source>
        <dbReference type="EMBL" id="NNH71634.1"/>
    </source>
</evidence>
<name>A0A849BZA0_9NOCA</name>
<sequence length="121" mass="13526">MGRTVDEFLADKKPGPAELFREFRDRVLILGPLDERVHATEVAWARTRVFATAFIVAARLEVAVDLLRPAAHPRLVDAFPTTKTVVTHRLSFTTADQIDESVDALLVEAYETVGPGTRNRR</sequence>
<feature type="domain" description="DUF5655" evidence="1">
    <location>
        <begin position="5"/>
        <end position="112"/>
    </location>
</feature>
<dbReference type="AlphaFoldDB" id="A0A849BZA0"/>
<gene>
    <name evidence="2" type="ORF">HLB23_17475</name>
</gene>
<dbReference type="Proteomes" id="UP000586827">
    <property type="component" value="Unassembled WGS sequence"/>
</dbReference>
<dbReference type="Pfam" id="PF18899">
    <property type="entry name" value="DUF5655"/>
    <property type="match status" value="1"/>
</dbReference>
<keyword evidence="3" id="KW-1185">Reference proteome</keyword>
<reference evidence="2 3" key="1">
    <citation type="submission" date="2020-05" db="EMBL/GenBank/DDBJ databases">
        <title>MicrobeNet Type strains.</title>
        <authorList>
            <person name="Nicholson A.C."/>
        </authorList>
    </citation>
    <scope>NUCLEOTIDE SEQUENCE [LARGE SCALE GENOMIC DNA]</scope>
    <source>
        <strain evidence="2 3">JCM 3224</strain>
    </source>
</reference>
<evidence type="ECO:0000313" key="3">
    <source>
        <dbReference type="Proteomes" id="UP000586827"/>
    </source>
</evidence>
<protein>
    <recommendedName>
        <fullName evidence="1">DUF5655 domain-containing protein</fullName>
    </recommendedName>
</protein>
<evidence type="ECO:0000259" key="1">
    <source>
        <dbReference type="Pfam" id="PF18899"/>
    </source>
</evidence>
<dbReference type="EMBL" id="JABELX010000005">
    <property type="protein sequence ID" value="NNH71634.1"/>
    <property type="molecule type" value="Genomic_DNA"/>
</dbReference>
<dbReference type="InterPro" id="IPR043714">
    <property type="entry name" value="DUF5655"/>
</dbReference>
<accession>A0A849BZA0</accession>
<organism evidence="2 3">
    <name type="scientific">Nocardia uniformis</name>
    <dbReference type="NCBI Taxonomy" id="53432"/>
    <lineage>
        <taxon>Bacteria</taxon>
        <taxon>Bacillati</taxon>
        <taxon>Actinomycetota</taxon>
        <taxon>Actinomycetes</taxon>
        <taxon>Mycobacteriales</taxon>
        <taxon>Nocardiaceae</taxon>
        <taxon>Nocardia</taxon>
    </lineage>
</organism>
<dbReference type="RefSeq" id="WP_067521671.1">
    <property type="nucleotide sequence ID" value="NZ_JABELX010000005.1"/>
</dbReference>